<name>A0A7R7EL59_9FIRM</name>
<dbReference type="InterPro" id="IPR021683">
    <property type="entry name" value="DUF3267"/>
</dbReference>
<organism evidence="2 3">
    <name type="scientific">Anaeromicropila herbilytica</name>
    <dbReference type="NCBI Taxonomy" id="2785025"/>
    <lineage>
        <taxon>Bacteria</taxon>
        <taxon>Bacillati</taxon>
        <taxon>Bacillota</taxon>
        <taxon>Clostridia</taxon>
        <taxon>Lachnospirales</taxon>
        <taxon>Lachnospiraceae</taxon>
        <taxon>Anaeromicropila</taxon>
    </lineage>
</organism>
<evidence type="ECO:0008006" key="4">
    <source>
        <dbReference type="Google" id="ProtNLM"/>
    </source>
</evidence>
<keyword evidence="1" id="KW-1133">Transmembrane helix</keyword>
<evidence type="ECO:0000313" key="2">
    <source>
        <dbReference type="EMBL" id="BCN30807.1"/>
    </source>
</evidence>
<keyword evidence="1" id="KW-0472">Membrane</keyword>
<accession>A0A7R7EL59</accession>
<dbReference type="EMBL" id="AP024169">
    <property type="protein sequence ID" value="BCN30807.1"/>
    <property type="molecule type" value="Genomic_DNA"/>
</dbReference>
<feature type="transmembrane region" description="Helical" evidence="1">
    <location>
        <begin position="145"/>
        <end position="165"/>
    </location>
</feature>
<feature type="transmembrane region" description="Helical" evidence="1">
    <location>
        <begin position="40"/>
        <end position="58"/>
    </location>
</feature>
<reference evidence="2 3" key="1">
    <citation type="submission" date="2020-11" db="EMBL/GenBank/DDBJ databases">
        <title>Draft genome sequencing of a Lachnospiraceae strain isolated from anoxic soil subjected to BSD treatment.</title>
        <authorList>
            <person name="Uek A."/>
            <person name="Tonouchi A."/>
        </authorList>
    </citation>
    <scope>NUCLEOTIDE SEQUENCE [LARGE SCALE GENOMIC DNA]</scope>
    <source>
        <strain evidence="2 3">TB5</strain>
    </source>
</reference>
<gene>
    <name evidence="2" type="ORF">bsdtb5_21020</name>
</gene>
<dbReference type="Proteomes" id="UP000595897">
    <property type="component" value="Chromosome"/>
</dbReference>
<sequence length="190" mass="21669">MKLHYMGKYDLNPESLPCNTHMRGAVPFKEAKDMKEMAKIMSILSVIMLLVFGFILYLRYSNSFIEYILVGSIFALLSLFPHELLHAICFKEDVYLYTNFKQGMLFVVGTETMSKGRFIFMSLLPNLIFGIIPFGIGLIWPSLSILGAFGVLSISMGAGDYYNIFNALTQMPGGSRTYLYQFSSYWYMPD</sequence>
<keyword evidence="3" id="KW-1185">Reference proteome</keyword>
<evidence type="ECO:0000256" key="1">
    <source>
        <dbReference type="SAM" id="Phobius"/>
    </source>
</evidence>
<dbReference type="AlphaFoldDB" id="A0A7R7EL59"/>
<evidence type="ECO:0000313" key="3">
    <source>
        <dbReference type="Proteomes" id="UP000595897"/>
    </source>
</evidence>
<keyword evidence="1" id="KW-0812">Transmembrane</keyword>
<feature type="transmembrane region" description="Helical" evidence="1">
    <location>
        <begin position="64"/>
        <end position="81"/>
    </location>
</feature>
<dbReference type="KEGG" id="ahb:bsdtb5_21020"/>
<feature type="transmembrane region" description="Helical" evidence="1">
    <location>
        <begin position="118"/>
        <end position="139"/>
    </location>
</feature>
<protein>
    <recommendedName>
        <fullName evidence="4">DUF3267 domain-containing protein</fullName>
    </recommendedName>
</protein>
<proteinExistence type="predicted"/>
<dbReference type="Pfam" id="PF11667">
    <property type="entry name" value="DUF3267"/>
    <property type="match status" value="1"/>
</dbReference>
<dbReference type="RefSeq" id="WP_271716002.1">
    <property type="nucleotide sequence ID" value="NZ_AP024169.1"/>
</dbReference>